<gene>
    <name evidence="1" type="primary">csx20</name>
    <name evidence="1" type="ORF">AB8B28_06540</name>
</gene>
<dbReference type="EMBL" id="CP165647">
    <property type="protein sequence ID" value="XDU61319.1"/>
    <property type="molecule type" value="Genomic_DNA"/>
</dbReference>
<organism evidence="1">
    <name type="scientific">Leptotrichia alba</name>
    <dbReference type="NCBI Taxonomy" id="3239304"/>
    <lineage>
        <taxon>Bacteria</taxon>
        <taxon>Fusobacteriati</taxon>
        <taxon>Fusobacteriota</taxon>
        <taxon>Fusobacteriia</taxon>
        <taxon>Fusobacteriales</taxon>
        <taxon>Leptotrichiaceae</taxon>
        <taxon>Leptotrichia</taxon>
    </lineage>
</organism>
<evidence type="ECO:0000313" key="1">
    <source>
        <dbReference type="EMBL" id="XDU61319.1"/>
    </source>
</evidence>
<dbReference type="RefSeq" id="WP_369714802.1">
    <property type="nucleotide sequence ID" value="NZ_CP165647.1"/>
</dbReference>
<proteinExistence type="predicted"/>
<name>A0AB39V1X1_9FUSO</name>
<dbReference type="KEGG" id="lala:AB8B28_06540"/>
<accession>A0AB39V1X1</accession>
<reference evidence="1" key="1">
    <citation type="submission" date="2024-07" db="EMBL/GenBank/DDBJ databases">
        <authorList>
            <person name="Li X.-J."/>
            <person name="Wang X."/>
        </authorList>
    </citation>
    <scope>NUCLEOTIDE SEQUENCE</scope>
    <source>
        <strain evidence="1">HSP-536</strain>
    </source>
</reference>
<dbReference type="NCBIfam" id="NF040559">
    <property type="entry name" value="CAS_Csx20"/>
    <property type="match status" value="1"/>
</dbReference>
<protein>
    <submittedName>
        <fullName evidence="1">CRISPR-associated protein Csx20</fullName>
    </submittedName>
</protein>
<dbReference type="AlphaFoldDB" id="A0AB39V1X1"/>
<dbReference type="InterPro" id="IPR049811">
    <property type="entry name" value="MJ1673-like_dom"/>
</dbReference>
<sequence>MKKKEKKVLLVFSHQLTENQKKELVEEYKVKEIKNLPEELQNMWSNVSIKKNYRENLEKIKKFIKENFNKDDIILIQGNWGYTYNLVKWSIENELIPVYSYTERNVEEIKEGEIVKKISYFEHVKFIKYE</sequence>